<comment type="caution">
    <text evidence="1">The sequence shown here is derived from an EMBL/GenBank/DDBJ whole genome shotgun (WGS) entry which is preliminary data.</text>
</comment>
<evidence type="ECO:0000313" key="2">
    <source>
        <dbReference type="Proteomes" id="UP000324222"/>
    </source>
</evidence>
<keyword evidence="2" id="KW-1185">Reference proteome</keyword>
<evidence type="ECO:0000313" key="1">
    <source>
        <dbReference type="EMBL" id="MPC97810.1"/>
    </source>
</evidence>
<dbReference type="Proteomes" id="UP000324222">
    <property type="component" value="Unassembled WGS sequence"/>
</dbReference>
<dbReference type="AlphaFoldDB" id="A0A5B7JM05"/>
<name>A0A5B7JM05_PORTR</name>
<accession>A0A5B7JM05</accession>
<sequence length="48" mass="5228">MWEALLSFRPIVAEPILFTVVPISGPILPSKRIFGVTTSNLSIMVTGK</sequence>
<protein>
    <submittedName>
        <fullName evidence="1">Uncharacterized protein</fullName>
    </submittedName>
</protein>
<dbReference type="EMBL" id="VSRR010111534">
    <property type="protein sequence ID" value="MPC97810.1"/>
    <property type="molecule type" value="Genomic_DNA"/>
</dbReference>
<gene>
    <name evidence="1" type="ORF">E2C01_093145</name>
</gene>
<organism evidence="1 2">
    <name type="scientific">Portunus trituberculatus</name>
    <name type="common">Swimming crab</name>
    <name type="synonym">Neptunus trituberculatus</name>
    <dbReference type="NCBI Taxonomy" id="210409"/>
    <lineage>
        <taxon>Eukaryota</taxon>
        <taxon>Metazoa</taxon>
        <taxon>Ecdysozoa</taxon>
        <taxon>Arthropoda</taxon>
        <taxon>Crustacea</taxon>
        <taxon>Multicrustacea</taxon>
        <taxon>Malacostraca</taxon>
        <taxon>Eumalacostraca</taxon>
        <taxon>Eucarida</taxon>
        <taxon>Decapoda</taxon>
        <taxon>Pleocyemata</taxon>
        <taxon>Brachyura</taxon>
        <taxon>Eubrachyura</taxon>
        <taxon>Portunoidea</taxon>
        <taxon>Portunidae</taxon>
        <taxon>Portuninae</taxon>
        <taxon>Portunus</taxon>
    </lineage>
</organism>
<proteinExistence type="predicted"/>
<reference evidence="1 2" key="1">
    <citation type="submission" date="2019-05" db="EMBL/GenBank/DDBJ databases">
        <title>Another draft genome of Portunus trituberculatus and its Hox gene families provides insights of decapod evolution.</title>
        <authorList>
            <person name="Jeong J.-H."/>
            <person name="Song I."/>
            <person name="Kim S."/>
            <person name="Choi T."/>
            <person name="Kim D."/>
            <person name="Ryu S."/>
            <person name="Kim W."/>
        </authorList>
    </citation>
    <scope>NUCLEOTIDE SEQUENCE [LARGE SCALE GENOMIC DNA]</scope>
    <source>
        <tissue evidence="1">Muscle</tissue>
    </source>
</reference>